<gene>
    <name evidence="4" type="ORF">AZE42_05569</name>
</gene>
<dbReference type="Gene3D" id="3.10.50.10">
    <property type="match status" value="1"/>
</dbReference>
<feature type="signal peptide" evidence="2">
    <location>
        <begin position="1"/>
        <end position="18"/>
    </location>
</feature>
<proteinExistence type="predicted"/>
<reference evidence="4 5" key="1">
    <citation type="submission" date="2016-03" db="EMBL/GenBank/DDBJ databases">
        <title>Comparative genomics of the ectomycorrhizal sister species Rhizopogon vinicolor and Rhizopogon vesiculosus (Basidiomycota: Boletales) reveals a divergence of the mating type B locus.</title>
        <authorList>
            <person name="Mujic A.B."/>
            <person name="Kuo A."/>
            <person name="Tritt A."/>
            <person name="Lipzen A."/>
            <person name="Chen C."/>
            <person name="Johnson J."/>
            <person name="Sharma A."/>
            <person name="Barry K."/>
            <person name="Grigoriev I.V."/>
            <person name="Spatafora J.W."/>
        </authorList>
    </citation>
    <scope>NUCLEOTIDE SEQUENCE [LARGE SCALE GENOMIC DNA]</scope>
    <source>
        <strain evidence="4 5">AM-OR11-056</strain>
    </source>
</reference>
<feature type="compositionally biased region" description="Low complexity" evidence="1">
    <location>
        <begin position="33"/>
        <end position="49"/>
    </location>
</feature>
<dbReference type="InterPro" id="IPR029070">
    <property type="entry name" value="Chitinase_insertion_sf"/>
</dbReference>
<dbReference type="PANTHER" id="PTHR11177:SF317">
    <property type="entry name" value="CHITINASE 12-RELATED"/>
    <property type="match status" value="1"/>
</dbReference>
<dbReference type="OrthoDB" id="73875at2759"/>
<protein>
    <recommendedName>
        <fullName evidence="3">GH18 domain-containing protein</fullName>
    </recommendedName>
</protein>
<feature type="region of interest" description="Disordered" evidence="1">
    <location>
        <begin position="33"/>
        <end position="52"/>
    </location>
</feature>
<dbReference type="InterPro" id="IPR050314">
    <property type="entry name" value="Glycosyl_Hydrlase_18"/>
</dbReference>
<dbReference type="Pfam" id="PF00704">
    <property type="entry name" value="Glyco_hydro_18"/>
    <property type="match status" value="2"/>
</dbReference>
<dbReference type="SUPFAM" id="SSF51445">
    <property type="entry name" value="(Trans)glycosidases"/>
    <property type="match status" value="2"/>
</dbReference>
<dbReference type="SMART" id="SM00636">
    <property type="entry name" value="Glyco_18"/>
    <property type="match status" value="1"/>
</dbReference>
<dbReference type="GO" id="GO:0005576">
    <property type="term" value="C:extracellular region"/>
    <property type="evidence" value="ECO:0007669"/>
    <property type="project" value="TreeGrafter"/>
</dbReference>
<evidence type="ECO:0000256" key="1">
    <source>
        <dbReference type="SAM" id="MobiDB-lite"/>
    </source>
</evidence>
<dbReference type="PANTHER" id="PTHR11177">
    <property type="entry name" value="CHITINASE"/>
    <property type="match status" value="1"/>
</dbReference>
<evidence type="ECO:0000256" key="2">
    <source>
        <dbReference type="SAM" id="SignalP"/>
    </source>
</evidence>
<sequence>MKFALPIVSLLVLPFAAAAPTCSLRSVSSGVVTTPTSTGSAPGSTSTPANPGNTTSGSISMAWFANWHTDYTVANISWKGYNRVAYFGAITSASGAAVITVGDNEPSGPATFVAAAKQNNVLPVVTVGGWDGSVYFSSSFATSGNRTTFINSIVSMVNTYGFQGVEFDWEYPGSTNGLSCNTESPQDTANFLSMLQDLKQQLPNVSLSAAVPVKPWNDATGNPSTDLTSFAQVLDYVVTVGGWDGSVQLLVFFWPPHFRQPYNFRQFHQGVEFDREHPGSTNGLSCNTELPQDTANFPSMLQELKQQLPNVSLSAAIPVKPWNDATGNPSTDLTSFAQVLDYLDGWNAAGPDACGISQPPSGDFNLWGLISAGSLNEDGTVASGMTGSYDECSQTPYVSNPNIQVMVAYDNVQSFTAKGSFISQQALAGFALWEMGGDYSNILFNAITSAVARSS</sequence>
<dbReference type="InterPro" id="IPR017853">
    <property type="entry name" value="GH"/>
</dbReference>
<dbReference type="InterPro" id="IPR011583">
    <property type="entry name" value="Chitinase_II/V-like_cat"/>
</dbReference>
<accession>A0A1J8PPF8</accession>
<organism evidence="4 5">
    <name type="scientific">Rhizopogon vesiculosus</name>
    <dbReference type="NCBI Taxonomy" id="180088"/>
    <lineage>
        <taxon>Eukaryota</taxon>
        <taxon>Fungi</taxon>
        <taxon>Dikarya</taxon>
        <taxon>Basidiomycota</taxon>
        <taxon>Agaricomycotina</taxon>
        <taxon>Agaricomycetes</taxon>
        <taxon>Agaricomycetidae</taxon>
        <taxon>Boletales</taxon>
        <taxon>Suillineae</taxon>
        <taxon>Rhizopogonaceae</taxon>
        <taxon>Rhizopogon</taxon>
    </lineage>
</organism>
<dbReference type="EMBL" id="LVVM01005826">
    <property type="protein sequence ID" value="OJA09691.1"/>
    <property type="molecule type" value="Genomic_DNA"/>
</dbReference>
<keyword evidence="5" id="KW-1185">Reference proteome</keyword>
<feature type="domain" description="GH18" evidence="3">
    <location>
        <begin position="58"/>
        <end position="454"/>
    </location>
</feature>
<name>A0A1J8PPF8_9AGAM</name>
<dbReference type="Proteomes" id="UP000183567">
    <property type="component" value="Unassembled WGS sequence"/>
</dbReference>
<dbReference type="GO" id="GO:0006032">
    <property type="term" value="P:chitin catabolic process"/>
    <property type="evidence" value="ECO:0007669"/>
    <property type="project" value="TreeGrafter"/>
</dbReference>
<comment type="caution">
    <text evidence="4">The sequence shown here is derived from an EMBL/GenBank/DDBJ whole genome shotgun (WGS) entry which is preliminary data.</text>
</comment>
<feature type="chain" id="PRO_5012656352" description="GH18 domain-containing protein" evidence="2">
    <location>
        <begin position="19"/>
        <end position="455"/>
    </location>
</feature>
<dbReference type="InterPro" id="IPR001223">
    <property type="entry name" value="Glyco_hydro18_cat"/>
</dbReference>
<dbReference type="Gene3D" id="3.20.20.80">
    <property type="entry name" value="Glycosidases"/>
    <property type="match status" value="3"/>
</dbReference>
<dbReference type="STRING" id="180088.A0A1J8PPF8"/>
<evidence type="ECO:0000313" key="5">
    <source>
        <dbReference type="Proteomes" id="UP000183567"/>
    </source>
</evidence>
<dbReference type="GO" id="GO:0005975">
    <property type="term" value="P:carbohydrate metabolic process"/>
    <property type="evidence" value="ECO:0007669"/>
    <property type="project" value="InterPro"/>
</dbReference>
<dbReference type="GO" id="GO:0004568">
    <property type="term" value="F:chitinase activity"/>
    <property type="evidence" value="ECO:0007669"/>
    <property type="project" value="TreeGrafter"/>
</dbReference>
<dbReference type="GO" id="GO:0008061">
    <property type="term" value="F:chitin binding"/>
    <property type="evidence" value="ECO:0007669"/>
    <property type="project" value="InterPro"/>
</dbReference>
<evidence type="ECO:0000313" key="4">
    <source>
        <dbReference type="EMBL" id="OJA09691.1"/>
    </source>
</evidence>
<keyword evidence="2" id="KW-0732">Signal</keyword>
<evidence type="ECO:0000259" key="3">
    <source>
        <dbReference type="PROSITE" id="PS51910"/>
    </source>
</evidence>
<dbReference type="AlphaFoldDB" id="A0A1J8PPF8"/>
<dbReference type="PROSITE" id="PS51910">
    <property type="entry name" value="GH18_2"/>
    <property type="match status" value="1"/>
</dbReference>